<dbReference type="AlphaFoldDB" id="A0A518JYM4"/>
<keyword evidence="4" id="KW-1185">Reference proteome</keyword>
<dbReference type="SMART" id="SM00034">
    <property type="entry name" value="CLECT"/>
    <property type="match status" value="1"/>
</dbReference>
<dbReference type="PANTHER" id="PTHR22801:SF63">
    <property type="entry name" value="C-TYPE LECTIN DOMAIN-CONTAINING PROTEIN"/>
    <property type="match status" value="1"/>
</dbReference>
<dbReference type="CDD" id="cd00037">
    <property type="entry name" value="CLECT"/>
    <property type="match status" value="1"/>
</dbReference>
<dbReference type="InterPro" id="IPR050801">
    <property type="entry name" value="Ca-Dep_Lectins_ImmuneDev"/>
</dbReference>
<dbReference type="PROSITE" id="PS50041">
    <property type="entry name" value="C_TYPE_LECTIN_2"/>
    <property type="match status" value="1"/>
</dbReference>
<dbReference type="SUPFAM" id="SSF56436">
    <property type="entry name" value="C-type lectin-like"/>
    <property type="match status" value="1"/>
</dbReference>
<dbReference type="KEGG" id="rcf:Poly24_43610"/>
<name>A0A518JYM4_9BACT</name>
<dbReference type="InterPro" id="IPR001304">
    <property type="entry name" value="C-type_lectin-like"/>
</dbReference>
<evidence type="ECO:0000259" key="2">
    <source>
        <dbReference type="PROSITE" id="PS50041"/>
    </source>
</evidence>
<evidence type="ECO:0000313" key="4">
    <source>
        <dbReference type="Proteomes" id="UP000315082"/>
    </source>
</evidence>
<dbReference type="Pfam" id="PF00059">
    <property type="entry name" value="Lectin_C"/>
    <property type="match status" value="1"/>
</dbReference>
<dbReference type="InterPro" id="IPR016186">
    <property type="entry name" value="C-type_lectin-like/link_sf"/>
</dbReference>
<dbReference type="PANTHER" id="PTHR22801">
    <property type="entry name" value="LITHOSTATHINE"/>
    <property type="match status" value="1"/>
</dbReference>
<dbReference type="InterPro" id="IPR016187">
    <property type="entry name" value="CTDL_fold"/>
</dbReference>
<dbReference type="Proteomes" id="UP000315082">
    <property type="component" value="Chromosome"/>
</dbReference>
<evidence type="ECO:0000256" key="1">
    <source>
        <dbReference type="SAM" id="Coils"/>
    </source>
</evidence>
<keyword evidence="1" id="KW-0175">Coiled coil</keyword>
<proteinExistence type="predicted"/>
<reference evidence="3 4" key="1">
    <citation type="submission" date="2019-02" db="EMBL/GenBank/DDBJ databases">
        <title>Deep-cultivation of Planctomycetes and their phenomic and genomic characterization uncovers novel biology.</title>
        <authorList>
            <person name="Wiegand S."/>
            <person name="Jogler M."/>
            <person name="Boedeker C."/>
            <person name="Pinto D."/>
            <person name="Vollmers J."/>
            <person name="Rivas-Marin E."/>
            <person name="Kohn T."/>
            <person name="Peeters S.H."/>
            <person name="Heuer A."/>
            <person name="Rast P."/>
            <person name="Oberbeckmann S."/>
            <person name="Bunk B."/>
            <person name="Jeske O."/>
            <person name="Meyerdierks A."/>
            <person name="Storesund J.E."/>
            <person name="Kallscheuer N."/>
            <person name="Luecker S."/>
            <person name="Lage O.M."/>
            <person name="Pohl T."/>
            <person name="Merkel B.J."/>
            <person name="Hornburger P."/>
            <person name="Mueller R.-W."/>
            <person name="Bruemmer F."/>
            <person name="Labrenz M."/>
            <person name="Spormann A.M."/>
            <person name="Op den Camp H."/>
            <person name="Overmann J."/>
            <person name="Amann R."/>
            <person name="Jetten M.S.M."/>
            <person name="Mascher T."/>
            <person name="Medema M.H."/>
            <person name="Devos D.P."/>
            <person name="Kaster A.-K."/>
            <person name="Ovreas L."/>
            <person name="Rohde M."/>
            <person name="Galperin M.Y."/>
            <person name="Jogler C."/>
        </authorList>
    </citation>
    <scope>NUCLEOTIDE SEQUENCE [LARGE SCALE GENOMIC DNA]</scope>
    <source>
        <strain evidence="3 4">Poly24</strain>
    </source>
</reference>
<dbReference type="RefSeq" id="WP_145100191.1">
    <property type="nucleotide sequence ID" value="NZ_CP036348.1"/>
</dbReference>
<sequence>MPERITLTLCIALTSILVCCADDSLLDRVVAAEKNYTAEIEQYREELLDALASKREIAQKRGDLKSLQRIDDEITQFKEHQQLPKMVSVRAYSRKMSLAKSKMISAYEQTVTDLTKSGAIEQAKSVQAKLEQFVSGKAVIPHDAIRFGHLAYKVFPDQLTWEQARERCTGLGGTLPRISNNQENDFLTNLAKKANLSGFWLDISDHQREGTWIHTDGTSVIFTNWDKKNFHQPNNAMRVEHYAVSLTKLNGLWWDYPLDPKAYPNLTSSGRPGFICQWDLNKGK</sequence>
<evidence type="ECO:0000313" key="3">
    <source>
        <dbReference type="EMBL" id="QDV70635.1"/>
    </source>
</evidence>
<accession>A0A518JYM4</accession>
<dbReference type="Gene3D" id="3.10.100.10">
    <property type="entry name" value="Mannose-Binding Protein A, subunit A"/>
    <property type="match status" value="1"/>
</dbReference>
<organism evidence="3 4">
    <name type="scientific">Rosistilla carotiformis</name>
    <dbReference type="NCBI Taxonomy" id="2528017"/>
    <lineage>
        <taxon>Bacteria</taxon>
        <taxon>Pseudomonadati</taxon>
        <taxon>Planctomycetota</taxon>
        <taxon>Planctomycetia</taxon>
        <taxon>Pirellulales</taxon>
        <taxon>Pirellulaceae</taxon>
        <taxon>Rosistilla</taxon>
    </lineage>
</organism>
<gene>
    <name evidence="3" type="ORF">Poly24_43610</name>
</gene>
<feature type="coiled-coil region" evidence="1">
    <location>
        <begin position="26"/>
        <end position="60"/>
    </location>
</feature>
<protein>
    <submittedName>
        <fullName evidence="3">Lectin C-type domain protein</fullName>
    </submittedName>
</protein>
<feature type="domain" description="C-type lectin" evidence="2">
    <location>
        <begin position="147"/>
        <end position="255"/>
    </location>
</feature>
<dbReference type="OrthoDB" id="285457at2"/>
<dbReference type="EMBL" id="CP036348">
    <property type="protein sequence ID" value="QDV70635.1"/>
    <property type="molecule type" value="Genomic_DNA"/>
</dbReference>